<accession>A0A1L9RTJ5</accession>
<evidence type="ECO:0000313" key="1">
    <source>
        <dbReference type="EMBL" id="OJJ38203.1"/>
    </source>
</evidence>
<proteinExistence type="predicted"/>
<organism evidence="1 2">
    <name type="scientific">Aspergillus wentii DTO 134E9</name>
    <dbReference type="NCBI Taxonomy" id="1073089"/>
    <lineage>
        <taxon>Eukaryota</taxon>
        <taxon>Fungi</taxon>
        <taxon>Dikarya</taxon>
        <taxon>Ascomycota</taxon>
        <taxon>Pezizomycotina</taxon>
        <taxon>Eurotiomycetes</taxon>
        <taxon>Eurotiomycetidae</taxon>
        <taxon>Eurotiales</taxon>
        <taxon>Aspergillaceae</taxon>
        <taxon>Aspergillus</taxon>
        <taxon>Aspergillus subgen. Cremei</taxon>
    </lineage>
</organism>
<dbReference type="OrthoDB" id="5238363at2759"/>
<gene>
    <name evidence="1" type="ORF">ASPWEDRAFT_103407</name>
</gene>
<evidence type="ECO:0000313" key="2">
    <source>
        <dbReference type="Proteomes" id="UP000184383"/>
    </source>
</evidence>
<sequence length="168" mass="19408">MKLNTSTSQFLMRYTGKNPLPPVAARYVAAHSHPIRPKIVHMYANRDPNTLWWRVSVNPLQSSFKRVVRSWGARRARTAFMQALKARGFDREGRRVVHNTTEPGTKADVDFNLRGSLEISVRPQCIKEGYAAVQQEINFLLDDLLQQLKNNQTKLQEKKKGTMFDQKR</sequence>
<dbReference type="RefSeq" id="XP_040691879.1">
    <property type="nucleotide sequence ID" value="XM_040827556.1"/>
</dbReference>
<protein>
    <submittedName>
        <fullName evidence="1">Uncharacterized protein</fullName>
    </submittedName>
</protein>
<dbReference type="Proteomes" id="UP000184383">
    <property type="component" value="Unassembled WGS sequence"/>
</dbReference>
<dbReference type="EMBL" id="KV878210">
    <property type="protein sequence ID" value="OJJ38203.1"/>
    <property type="molecule type" value="Genomic_DNA"/>
</dbReference>
<keyword evidence="2" id="KW-1185">Reference proteome</keyword>
<name>A0A1L9RTJ5_ASPWE</name>
<dbReference type="GeneID" id="63743404"/>
<dbReference type="VEuPathDB" id="FungiDB:ASPWEDRAFT_103407"/>
<dbReference type="AlphaFoldDB" id="A0A1L9RTJ5"/>
<reference evidence="2" key="1">
    <citation type="journal article" date="2017" name="Genome Biol.">
        <title>Comparative genomics reveals high biological diversity and specific adaptations in the industrially and medically important fungal genus Aspergillus.</title>
        <authorList>
            <person name="de Vries R.P."/>
            <person name="Riley R."/>
            <person name="Wiebenga A."/>
            <person name="Aguilar-Osorio G."/>
            <person name="Amillis S."/>
            <person name="Uchima C.A."/>
            <person name="Anderluh G."/>
            <person name="Asadollahi M."/>
            <person name="Askin M."/>
            <person name="Barry K."/>
            <person name="Battaglia E."/>
            <person name="Bayram O."/>
            <person name="Benocci T."/>
            <person name="Braus-Stromeyer S.A."/>
            <person name="Caldana C."/>
            <person name="Canovas D."/>
            <person name="Cerqueira G.C."/>
            <person name="Chen F."/>
            <person name="Chen W."/>
            <person name="Choi C."/>
            <person name="Clum A."/>
            <person name="Dos Santos R.A."/>
            <person name="Damasio A.R."/>
            <person name="Diallinas G."/>
            <person name="Emri T."/>
            <person name="Fekete E."/>
            <person name="Flipphi M."/>
            <person name="Freyberg S."/>
            <person name="Gallo A."/>
            <person name="Gournas C."/>
            <person name="Habgood R."/>
            <person name="Hainaut M."/>
            <person name="Harispe M.L."/>
            <person name="Henrissat B."/>
            <person name="Hilden K.S."/>
            <person name="Hope R."/>
            <person name="Hossain A."/>
            <person name="Karabika E."/>
            <person name="Karaffa L."/>
            <person name="Karanyi Z."/>
            <person name="Krasevec N."/>
            <person name="Kuo A."/>
            <person name="Kusch H."/>
            <person name="LaButti K."/>
            <person name="Lagendijk E.L."/>
            <person name="Lapidus A."/>
            <person name="Levasseur A."/>
            <person name="Lindquist E."/>
            <person name="Lipzen A."/>
            <person name="Logrieco A.F."/>
            <person name="MacCabe A."/>
            <person name="Maekelae M.R."/>
            <person name="Malavazi I."/>
            <person name="Melin P."/>
            <person name="Meyer V."/>
            <person name="Mielnichuk N."/>
            <person name="Miskei M."/>
            <person name="Molnar A.P."/>
            <person name="Mule G."/>
            <person name="Ngan C.Y."/>
            <person name="Orejas M."/>
            <person name="Orosz E."/>
            <person name="Ouedraogo J.P."/>
            <person name="Overkamp K.M."/>
            <person name="Park H.-S."/>
            <person name="Perrone G."/>
            <person name="Piumi F."/>
            <person name="Punt P.J."/>
            <person name="Ram A.F."/>
            <person name="Ramon A."/>
            <person name="Rauscher S."/>
            <person name="Record E."/>
            <person name="Riano-Pachon D.M."/>
            <person name="Robert V."/>
            <person name="Roehrig J."/>
            <person name="Ruller R."/>
            <person name="Salamov A."/>
            <person name="Salih N.S."/>
            <person name="Samson R.A."/>
            <person name="Sandor E."/>
            <person name="Sanguinetti M."/>
            <person name="Schuetze T."/>
            <person name="Sepcic K."/>
            <person name="Shelest E."/>
            <person name="Sherlock G."/>
            <person name="Sophianopoulou V."/>
            <person name="Squina F.M."/>
            <person name="Sun H."/>
            <person name="Susca A."/>
            <person name="Todd R.B."/>
            <person name="Tsang A."/>
            <person name="Unkles S.E."/>
            <person name="van de Wiele N."/>
            <person name="van Rossen-Uffink D."/>
            <person name="Oliveira J.V."/>
            <person name="Vesth T.C."/>
            <person name="Visser J."/>
            <person name="Yu J.-H."/>
            <person name="Zhou M."/>
            <person name="Andersen M.R."/>
            <person name="Archer D.B."/>
            <person name="Baker S.E."/>
            <person name="Benoit I."/>
            <person name="Brakhage A.A."/>
            <person name="Braus G.H."/>
            <person name="Fischer R."/>
            <person name="Frisvad J.C."/>
            <person name="Goldman G.H."/>
            <person name="Houbraken J."/>
            <person name="Oakley B."/>
            <person name="Pocsi I."/>
            <person name="Scazzocchio C."/>
            <person name="Seiboth B."/>
            <person name="vanKuyk P.A."/>
            <person name="Wortman J."/>
            <person name="Dyer P.S."/>
            <person name="Grigoriev I.V."/>
        </authorList>
    </citation>
    <scope>NUCLEOTIDE SEQUENCE [LARGE SCALE GENOMIC DNA]</scope>
    <source>
        <strain evidence="2">DTO 134E9</strain>
    </source>
</reference>